<dbReference type="Proteomes" id="UP000198221">
    <property type="component" value="Chromosome I"/>
</dbReference>
<reference evidence="2" key="1">
    <citation type="submission" date="2016-06" db="EMBL/GenBank/DDBJ databases">
        <authorList>
            <person name="Varghese N."/>
            <person name="Submissions Spin"/>
        </authorList>
    </citation>
    <scope>NUCLEOTIDE SEQUENCE [LARGE SCALE GENOMIC DNA]</scope>
    <source>
        <strain evidence="2">DSM 43819</strain>
    </source>
</reference>
<protein>
    <submittedName>
        <fullName evidence="1">Uncharacterized protein</fullName>
    </submittedName>
</protein>
<proteinExistence type="predicted"/>
<accession>A0A1C5J9I8</accession>
<organism evidence="1 2">
    <name type="scientific">Micromonospora inositola</name>
    <dbReference type="NCBI Taxonomy" id="47865"/>
    <lineage>
        <taxon>Bacteria</taxon>
        <taxon>Bacillati</taxon>
        <taxon>Actinomycetota</taxon>
        <taxon>Actinomycetes</taxon>
        <taxon>Micromonosporales</taxon>
        <taxon>Micromonosporaceae</taxon>
        <taxon>Micromonospora</taxon>
    </lineage>
</organism>
<dbReference type="EMBL" id="LT607754">
    <property type="protein sequence ID" value="SCG67227.1"/>
    <property type="molecule type" value="Genomic_DNA"/>
</dbReference>
<evidence type="ECO:0000313" key="2">
    <source>
        <dbReference type="Proteomes" id="UP000198221"/>
    </source>
</evidence>
<name>A0A1C5J9I8_9ACTN</name>
<sequence length="175" mass="18278">MPFARSAPPPSGTPAAAVASLLARPLRLPTIPAGTDCPVTQARPLAAGEGQFTTNVFGTGPLYPLPPYLGPNTTLRLSGETPRPDGLYEKKVVWANKGGYTGPAVVRIGRLDGPGHGQVRLYYDAAASQAEALVFGLSNDPTQWPSGTFVSGPGCYAYLIEGTTFSDTIIFKVTA</sequence>
<gene>
    <name evidence="1" type="ORF">GA0070613_4271</name>
</gene>
<dbReference type="AlphaFoldDB" id="A0A1C5J9I8"/>
<evidence type="ECO:0000313" key="1">
    <source>
        <dbReference type="EMBL" id="SCG67227.1"/>
    </source>
</evidence>
<keyword evidence="2" id="KW-1185">Reference proteome</keyword>